<dbReference type="CDD" id="cd00093">
    <property type="entry name" value="HTH_XRE"/>
    <property type="match status" value="1"/>
</dbReference>
<dbReference type="Proteomes" id="UP000540568">
    <property type="component" value="Unassembled WGS sequence"/>
</dbReference>
<comment type="caution">
    <text evidence="2">The sequence shown here is derived from an EMBL/GenBank/DDBJ whole genome shotgun (WGS) entry which is preliminary data.</text>
</comment>
<sequence>MRNQRLVAAMSQAGLSQVRLAAAVGVDPKTVERWVAQGRTPHPRHRVAVSEALGCDVAALWGDVDRAEAAAQEIVGVYPARRAVPSGTWRAFLAGVEQRFELHAFAATFLPDQTLDLTTEIVTMAARGVRVRLLLGDPEGDAVTVRTAEEGGTGLSGRIALVLAYLAPALGTPGVEVRLHDSTLYATTFRFDDDLLVNTHVWGSPAGANPLLHLKDGPEASMAPAYQAGFERVWNASTPLRVWPRTEDPDEVS</sequence>
<dbReference type="SUPFAM" id="SSF47413">
    <property type="entry name" value="lambda repressor-like DNA-binding domains"/>
    <property type="match status" value="1"/>
</dbReference>
<dbReference type="EMBL" id="JACGWV010000001">
    <property type="protein sequence ID" value="MBA8808695.1"/>
    <property type="molecule type" value="Genomic_DNA"/>
</dbReference>
<dbReference type="PROSITE" id="PS50943">
    <property type="entry name" value="HTH_CROC1"/>
    <property type="match status" value="1"/>
</dbReference>
<proteinExistence type="predicted"/>
<reference evidence="2 3" key="1">
    <citation type="submission" date="2020-07" db="EMBL/GenBank/DDBJ databases">
        <title>Sequencing the genomes of 1000 actinobacteria strains.</title>
        <authorList>
            <person name="Klenk H.-P."/>
        </authorList>
    </citation>
    <scope>NUCLEOTIDE SEQUENCE [LARGE SCALE GENOMIC DNA]</scope>
    <source>
        <strain evidence="2 3">DSM 44121</strain>
    </source>
</reference>
<accession>A0A7W3PE55</accession>
<feature type="domain" description="HTH cro/C1-type" evidence="1">
    <location>
        <begin position="6"/>
        <end position="60"/>
    </location>
</feature>
<dbReference type="InterPro" id="IPR001387">
    <property type="entry name" value="Cro/C1-type_HTH"/>
</dbReference>
<protein>
    <submittedName>
        <fullName evidence="2">Transcriptional regulator with XRE-family HTH domain</fullName>
    </submittedName>
</protein>
<keyword evidence="3" id="KW-1185">Reference proteome</keyword>
<dbReference type="SMART" id="SM00530">
    <property type="entry name" value="HTH_XRE"/>
    <property type="match status" value="1"/>
</dbReference>
<gene>
    <name evidence="2" type="ORF">FHX71_002637</name>
</gene>
<dbReference type="InterPro" id="IPR010982">
    <property type="entry name" value="Lambda_DNA-bd_dom_sf"/>
</dbReference>
<dbReference type="RefSeq" id="WP_182616888.1">
    <property type="nucleotide sequence ID" value="NZ_BAAATF010000003.1"/>
</dbReference>
<name>A0A7W3PE55_9MICO</name>
<evidence type="ECO:0000313" key="2">
    <source>
        <dbReference type="EMBL" id="MBA8808695.1"/>
    </source>
</evidence>
<dbReference type="GO" id="GO:0003677">
    <property type="term" value="F:DNA binding"/>
    <property type="evidence" value="ECO:0007669"/>
    <property type="project" value="InterPro"/>
</dbReference>
<dbReference type="Gene3D" id="1.10.260.40">
    <property type="entry name" value="lambda repressor-like DNA-binding domains"/>
    <property type="match status" value="1"/>
</dbReference>
<organism evidence="2 3">
    <name type="scientific">Promicromonospora sukumoe</name>
    <dbReference type="NCBI Taxonomy" id="88382"/>
    <lineage>
        <taxon>Bacteria</taxon>
        <taxon>Bacillati</taxon>
        <taxon>Actinomycetota</taxon>
        <taxon>Actinomycetes</taxon>
        <taxon>Micrococcales</taxon>
        <taxon>Promicromonosporaceae</taxon>
        <taxon>Promicromonospora</taxon>
    </lineage>
</organism>
<evidence type="ECO:0000313" key="3">
    <source>
        <dbReference type="Proteomes" id="UP000540568"/>
    </source>
</evidence>
<evidence type="ECO:0000259" key="1">
    <source>
        <dbReference type="PROSITE" id="PS50943"/>
    </source>
</evidence>
<dbReference type="AlphaFoldDB" id="A0A7W3PE55"/>
<dbReference type="Pfam" id="PF01381">
    <property type="entry name" value="HTH_3"/>
    <property type="match status" value="1"/>
</dbReference>